<gene>
    <name evidence="3" type="ORF">ACFQSB_09015</name>
</gene>
<dbReference type="SMART" id="SM00754">
    <property type="entry name" value="CHRD"/>
    <property type="match status" value="1"/>
</dbReference>
<evidence type="ECO:0000256" key="1">
    <source>
        <dbReference type="SAM" id="SignalP"/>
    </source>
</evidence>
<proteinExistence type="predicted"/>
<dbReference type="Proteomes" id="UP001596496">
    <property type="component" value="Unassembled WGS sequence"/>
</dbReference>
<keyword evidence="4" id="KW-1185">Reference proteome</keyword>
<feature type="domain" description="CHRD" evidence="2">
    <location>
        <begin position="69"/>
        <end position="196"/>
    </location>
</feature>
<sequence>MTNIERTGRERKTWQRVAGRMAAGAAISALALGAVAVPAGAATASSPAKVSAASASAVSAAGHVTVKPRSYYFGAVLLGRNEVREPGKKVNDRDGVAVAKFRIQGNRMFYLVQWKRTGRPTAFHIHRGKAGVNGPVVIDLLHDGTIRGNSAFGSVRVKDLSVLAGIKRNPGNWYANMHTKQFADGAVRGQLLKTGRW</sequence>
<evidence type="ECO:0000313" key="3">
    <source>
        <dbReference type="EMBL" id="MFC7382339.1"/>
    </source>
</evidence>
<dbReference type="PROSITE" id="PS50933">
    <property type="entry name" value="CHRD"/>
    <property type="match status" value="1"/>
</dbReference>
<dbReference type="EMBL" id="JBHTCG010000004">
    <property type="protein sequence ID" value="MFC7382339.1"/>
    <property type="molecule type" value="Genomic_DNA"/>
</dbReference>
<name>A0ABW2NZP0_9ACTN</name>
<accession>A0ABW2NZP0</accession>
<dbReference type="Pfam" id="PF07452">
    <property type="entry name" value="CHRD"/>
    <property type="match status" value="1"/>
</dbReference>
<reference evidence="4" key="1">
    <citation type="journal article" date="2019" name="Int. J. Syst. Evol. Microbiol.">
        <title>The Global Catalogue of Microorganisms (GCM) 10K type strain sequencing project: providing services to taxonomists for standard genome sequencing and annotation.</title>
        <authorList>
            <consortium name="The Broad Institute Genomics Platform"/>
            <consortium name="The Broad Institute Genome Sequencing Center for Infectious Disease"/>
            <person name="Wu L."/>
            <person name="Ma J."/>
        </authorList>
    </citation>
    <scope>NUCLEOTIDE SEQUENCE [LARGE SCALE GENOMIC DNA]</scope>
    <source>
        <strain evidence="4">CECT 7649</strain>
    </source>
</reference>
<feature type="signal peptide" evidence="1">
    <location>
        <begin position="1"/>
        <end position="41"/>
    </location>
</feature>
<dbReference type="InterPro" id="IPR010895">
    <property type="entry name" value="CHRD"/>
</dbReference>
<keyword evidence="1" id="KW-0732">Signal</keyword>
<protein>
    <submittedName>
        <fullName evidence="3">CHRD domain-containing protein</fullName>
    </submittedName>
</protein>
<dbReference type="RefSeq" id="WP_380825554.1">
    <property type="nucleotide sequence ID" value="NZ_JBHTCG010000004.1"/>
</dbReference>
<comment type="caution">
    <text evidence="3">The sequence shown here is derived from an EMBL/GenBank/DDBJ whole genome shotgun (WGS) entry which is preliminary data.</text>
</comment>
<organism evidence="3 4">
    <name type="scientific">Sphaerisporangium rhizosphaerae</name>
    <dbReference type="NCBI Taxonomy" id="2269375"/>
    <lineage>
        <taxon>Bacteria</taxon>
        <taxon>Bacillati</taxon>
        <taxon>Actinomycetota</taxon>
        <taxon>Actinomycetes</taxon>
        <taxon>Streptosporangiales</taxon>
        <taxon>Streptosporangiaceae</taxon>
        <taxon>Sphaerisporangium</taxon>
    </lineage>
</organism>
<feature type="chain" id="PRO_5046675406" evidence="1">
    <location>
        <begin position="42"/>
        <end position="197"/>
    </location>
</feature>
<evidence type="ECO:0000259" key="2">
    <source>
        <dbReference type="PROSITE" id="PS50933"/>
    </source>
</evidence>
<evidence type="ECO:0000313" key="4">
    <source>
        <dbReference type="Proteomes" id="UP001596496"/>
    </source>
</evidence>